<dbReference type="NCBIfam" id="TIGR01525">
    <property type="entry name" value="ATPase-IB_hvy"/>
    <property type="match status" value="1"/>
</dbReference>
<dbReference type="InterPro" id="IPR059000">
    <property type="entry name" value="ATPase_P-type_domA"/>
</dbReference>
<dbReference type="Gene3D" id="3.40.50.1000">
    <property type="entry name" value="HAD superfamily/HAD-like"/>
    <property type="match status" value="1"/>
</dbReference>
<dbReference type="SFLD" id="SFLDS00003">
    <property type="entry name" value="Haloacid_Dehalogenase"/>
    <property type="match status" value="1"/>
</dbReference>
<name>A0A848KBX2_9NOCA</name>
<dbReference type="Gene3D" id="2.70.150.10">
    <property type="entry name" value="Calcium-transporting ATPase, cytoplasmic transduction domain A"/>
    <property type="match status" value="1"/>
</dbReference>
<dbReference type="PANTHER" id="PTHR43520:SF8">
    <property type="entry name" value="P-TYPE CU(+) TRANSPORTER"/>
    <property type="match status" value="1"/>
</dbReference>
<feature type="transmembrane region" description="Helical" evidence="13">
    <location>
        <begin position="702"/>
        <end position="720"/>
    </location>
</feature>
<sequence length="762" mass="79755">MSGERTAVLEVGGLNWATSKSIVENTLSARPGVLDVDANPVAQTATVTYDPEATSIAALTEWVQDCGYHCAGQSVPAHVCVPAHEHGDHEHDAMGHGGSHAGMSMDGMVRDMRNRFFVAAILSIPILLWSPIGRDVFGFTAAAPFGLRDDVFSLLLSIPVIFYSAWIFFDGAFRALRARTLDMMVLVAVGVGTGWLYSLFTTLTGGGEVFYEAATVLTAFVLLGHWFEMRARGGANDAIRALLELAPPVALVIRDGEPVETPTSEVQVGDLLLIRPGAKIPVDGSVEDGRSEVDESMVTGESLPVDKTAGSQVIGASINTTGTLRVRATKVGSDTALAQIVALVQEAQNSRAPGQRLADRAAFWLVLVALLGGLGTFLVWLLVGDSPQMALLFAITVVVITCPDALGLATPTAIMVGTGLGAKRGVLFKNATALETSARIDTVVMDKTGTLTKGEPEVTDVLVDGLGEDEMLTLAAAVERESEHPLAGAVVRHSVERGLAPRLAADFRNVPGHGASAEVDGHRVIVGTRKLMTDEQVELGALTAKRDELADAGRTAVLVAVDGRVVGVIAMADAARDTAARAVSTLHDAGINVVMLSGDNRATAERIASQLGIDSVIAEVLPQDKSAKITELQAAGKRVAMVGDGVNDAPALAQADLGIAIGAGTDVAIETADVVLMRSDPLDVALALRIGKGTVRKMRQNLGWAIGYNLIALPIAAGVFEPSLGLVLRPEIAALSMSGSSLIVAVNALLLKRLKLPQQVEV</sequence>
<comment type="caution">
    <text evidence="15">The sequence shown here is derived from an EMBL/GenBank/DDBJ whole genome shotgun (WGS) entry which is preliminary data.</text>
</comment>
<dbReference type="GO" id="GO:0055070">
    <property type="term" value="P:copper ion homeostasis"/>
    <property type="evidence" value="ECO:0007669"/>
    <property type="project" value="TreeGrafter"/>
</dbReference>
<feature type="transmembrane region" description="Helical" evidence="13">
    <location>
        <begin position="115"/>
        <end position="132"/>
    </location>
</feature>
<dbReference type="InterPro" id="IPR023214">
    <property type="entry name" value="HAD_sf"/>
</dbReference>
<dbReference type="InterPro" id="IPR018303">
    <property type="entry name" value="ATPase_P-typ_P_site"/>
</dbReference>
<evidence type="ECO:0000256" key="9">
    <source>
        <dbReference type="ARBA" id="ARBA00022967"/>
    </source>
</evidence>
<dbReference type="NCBIfam" id="TIGR01511">
    <property type="entry name" value="ATPase-IB1_Cu"/>
    <property type="match status" value="1"/>
</dbReference>
<keyword evidence="7" id="KW-0187">Copper transport</keyword>
<gene>
    <name evidence="15" type="ORF">FGL95_12275</name>
</gene>
<keyword evidence="9" id="KW-1278">Translocase</keyword>
<dbReference type="InterPro" id="IPR036163">
    <property type="entry name" value="HMA_dom_sf"/>
</dbReference>
<dbReference type="GO" id="GO:0043682">
    <property type="term" value="F:P-type divalent copper transporter activity"/>
    <property type="evidence" value="ECO:0007669"/>
    <property type="project" value="TreeGrafter"/>
</dbReference>
<dbReference type="CDD" id="cd00371">
    <property type="entry name" value="HMA"/>
    <property type="match status" value="1"/>
</dbReference>
<dbReference type="NCBIfam" id="TIGR01494">
    <property type="entry name" value="ATPase_P-type"/>
    <property type="match status" value="1"/>
</dbReference>
<feature type="transmembrane region" description="Helical" evidence="13">
    <location>
        <begin position="181"/>
        <end position="203"/>
    </location>
</feature>
<evidence type="ECO:0000256" key="3">
    <source>
        <dbReference type="ARBA" id="ARBA00022475"/>
    </source>
</evidence>
<dbReference type="Pfam" id="PF00122">
    <property type="entry name" value="E1-E2_ATPase"/>
    <property type="match status" value="1"/>
</dbReference>
<evidence type="ECO:0000313" key="15">
    <source>
        <dbReference type="EMBL" id="NMN95811.1"/>
    </source>
</evidence>
<dbReference type="InterPro" id="IPR023298">
    <property type="entry name" value="ATPase_P-typ_TM_dom_sf"/>
</dbReference>
<dbReference type="Pfam" id="PF00702">
    <property type="entry name" value="Hydrolase"/>
    <property type="match status" value="1"/>
</dbReference>
<organism evidence="15 16">
    <name type="scientific">Antrihabitans stalactiti</name>
    <dbReference type="NCBI Taxonomy" id="2584121"/>
    <lineage>
        <taxon>Bacteria</taxon>
        <taxon>Bacillati</taxon>
        <taxon>Actinomycetota</taxon>
        <taxon>Actinomycetes</taxon>
        <taxon>Mycobacteriales</taxon>
        <taxon>Nocardiaceae</taxon>
        <taxon>Antrihabitans</taxon>
    </lineage>
</organism>
<reference evidence="15 16" key="2">
    <citation type="submission" date="2020-06" db="EMBL/GenBank/DDBJ databases">
        <title>Antribacter stalactiti gen. nov., sp. nov., a new member of the family Nacardiaceae isolated from a cave.</title>
        <authorList>
            <person name="Kim I.S."/>
        </authorList>
    </citation>
    <scope>NUCLEOTIDE SEQUENCE [LARGE SCALE GENOMIC DNA]</scope>
    <source>
        <strain evidence="15 16">YC2-7</strain>
    </source>
</reference>
<evidence type="ECO:0000259" key="14">
    <source>
        <dbReference type="PROSITE" id="PS50846"/>
    </source>
</evidence>
<dbReference type="PROSITE" id="PS50846">
    <property type="entry name" value="HMA_2"/>
    <property type="match status" value="1"/>
</dbReference>
<evidence type="ECO:0000256" key="4">
    <source>
        <dbReference type="ARBA" id="ARBA00022692"/>
    </source>
</evidence>
<dbReference type="SUPFAM" id="SSF81653">
    <property type="entry name" value="Calcium ATPase, transduction domain A"/>
    <property type="match status" value="1"/>
</dbReference>
<dbReference type="SUPFAM" id="SSF55008">
    <property type="entry name" value="HMA, heavy metal-associated domain"/>
    <property type="match status" value="1"/>
</dbReference>
<evidence type="ECO:0000256" key="2">
    <source>
        <dbReference type="ARBA" id="ARBA00006024"/>
    </source>
</evidence>
<keyword evidence="16" id="KW-1185">Reference proteome</keyword>
<dbReference type="SUPFAM" id="SSF56784">
    <property type="entry name" value="HAD-like"/>
    <property type="match status" value="1"/>
</dbReference>
<dbReference type="PRINTS" id="PR00119">
    <property type="entry name" value="CATATPASE"/>
</dbReference>
<dbReference type="SFLD" id="SFLDF00027">
    <property type="entry name" value="p-type_atpase"/>
    <property type="match status" value="1"/>
</dbReference>
<dbReference type="GO" id="GO:0005886">
    <property type="term" value="C:plasma membrane"/>
    <property type="evidence" value="ECO:0007669"/>
    <property type="project" value="UniProtKB-SubCell"/>
</dbReference>
<dbReference type="EMBL" id="VCQU01000004">
    <property type="protein sequence ID" value="NMN95811.1"/>
    <property type="molecule type" value="Genomic_DNA"/>
</dbReference>
<dbReference type="InterPro" id="IPR027256">
    <property type="entry name" value="P-typ_ATPase_IB"/>
</dbReference>
<dbReference type="InterPro" id="IPR044492">
    <property type="entry name" value="P_typ_ATPase_HD_dom"/>
</dbReference>
<proteinExistence type="inferred from homology"/>
<feature type="transmembrane region" description="Helical" evidence="13">
    <location>
        <begin position="732"/>
        <end position="751"/>
    </location>
</feature>
<evidence type="ECO:0000256" key="11">
    <source>
        <dbReference type="ARBA" id="ARBA00023008"/>
    </source>
</evidence>
<evidence type="ECO:0000256" key="8">
    <source>
        <dbReference type="ARBA" id="ARBA00022840"/>
    </source>
</evidence>
<dbReference type="GO" id="GO:0005507">
    <property type="term" value="F:copper ion binding"/>
    <property type="evidence" value="ECO:0007669"/>
    <property type="project" value="TreeGrafter"/>
</dbReference>
<feature type="transmembrane region" description="Helical" evidence="13">
    <location>
        <begin position="389"/>
        <end position="414"/>
    </location>
</feature>
<dbReference type="PROSITE" id="PS00154">
    <property type="entry name" value="ATPASE_E1_E2"/>
    <property type="match status" value="1"/>
</dbReference>
<keyword evidence="5 13" id="KW-0479">Metal-binding</keyword>
<comment type="similarity">
    <text evidence="2 13">Belongs to the cation transport ATPase (P-type) (TC 3.A.3) family. Type IB subfamily.</text>
</comment>
<evidence type="ECO:0000256" key="7">
    <source>
        <dbReference type="ARBA" id="ARBA00022796"/>
    </source>
</evidence>
<evidence type="ECO:0000256" key="13">
    <source>
        <dbReference type="RuleBase" id="RU362081"/>
    </source>
</evidence>
<keyword evidence="11" id="KW-0186">Copper</keyword>
<keyword evidence="6 13" id="KW-0547">Nucleotide-binding</keyword>
<evidence type="ECO:0000256" key="5">
    <source>
        <dbReference type="ARBA" id="ARBA00022723"/>
    </source>
</evidence>
<dbReference type="FunFam" id="2.70.150.10:FF:000020">
    <property type="entry name" value="Copper-exporting P-type ATPase A"/>
    <property type="match status" value="1"/>
</dbReference>
<dbReference type="InterPro" id="IPR023299">
    <property type="entry name" value="ATPase_P-typ_cyto_dom_N"/>
</dbReference>
<dbReference type="CDD" id="cd02094">
    <property type="entry name" value="P-type_ATPase_Cu-like"/>
    <property type="match status" value="1"/>
</dbReference>
<dbReference type="Gene3D" id="3.30.70.100">
    <property type="match status" value="1"/>
</dbReference>
<keyword evidence="3 13" id="KW-1003">Cell membrane</keyword>
<evidence type="ECO:0000256" key="1">
    <source>
        <dbReference type="ARBA" id="ARBA00004651"/>
    </source>
</evidence>
<feature type="transmembrane region" description="Helical" evidence="13">
    <location>
        <begin position="361"/>
        <end position="383"/>
    </location>
</feature>
<keyword evidence="7" id="KW-0406">Ion transport</keyword>
<dbReference type="InterPro" id="IPR006121">
    <property type="entry name" value="HMA_dom"/>
</dbReference>
<reference evidence="15 16" key="1">
    <citation type="submission" date="2019-05" db="EMBL/GenBank/DDBJ databases">
        <authorList>
            <person name="Lee S.D."/>
        </authorList>
    </citation>
    <scope>NUCLEOTIDE SEQUENCE [LARGE SCALE GENOMIC DNA]</scope>
    <source>
        <strain evidence="15 16">YC2-7</strain>
    </source>
</reference>
<evidence type="ECO:0000256" key="6">
    <source>
        <dbReference type="ARBA" id="ARBA00022741"/>
    </source>
</evidence>
<protein>
    <submittedName>
        <fullName evidence="15">Heavy metal translocating P-type ATPase</fullName>
    </submittedName>
</protein>
<keyword evidence="8 13" id="KW-0067">ATP-binding</keyword>
<dbReference type="GO" id="GO:0016887">
    <property type="term" value="F:ATP hydrolysis activity"/>
    <property type="evidence" value="ECO:0007669"/>
    <property type="project" value="InterPro"/>
</dbReference>
<feature type="domain" description="HMA" evidence="14">
    <location>
        <begin position="5"/>
        <end position="71"/>
    </location>
</feature>
<dbReference type="Gene3D" id="3.40.1110.10">
    <property type="entry name" value="Calcium-transporting ATPase, cytoplasmic domain N"/>
    <property type="match status" value="1"/>
</dbReference>
<feature type="transmembrane region" description="Helical" evidence="13">
    <location>
        <begin position="152"/>
        <end position="169"/>
    </location>
</feature>
<dbReference type="InterPro" id="IPR008250">
    <property type="entry name" value="ATPase_P-typ_transduc_dom_A_sf"/>
</dbReference>
<accession>A0A848KBX2</accession>
<dbReference type="PANTHER" id="PTHR43520">
    <property type="entry name" value="ATP7, ISOFORM B"/>
    <property type="match status" value="1"/>
</dbReference>
<dbReference type="Proteomes" id="UP000535543">
    <property type="component" value="Unassembled WGS sequence"/>
</dbReference>
<feature type="transmembrane region" description="Helical" evidence="13">
    <location>
        <begin position="209"/>
        <end position="227"/>
    </location>
</feature>
<dbReference type="InterPro" id="IPR036412">
    <property type="entry name" value="HAD-like_sf"/>
</dbReference>
<dbReference type="Pfam" id="PF00403">
    <property type="entry name" value="HMA"/>
    <property type="match status" value="1"/>
</dbReference>
<dbReference type="RefSeq" id="WP_169587138.1">
    <property type="nucleotide sequence ID" value="NZ_VCQU01000004.1"/>
</dbReference>
<dbReference type="InterPro" id="IPR001757">
    <property type="entry name" value="P_typ_ATPase"/>
</dbReference>
<evidence type="ECO:0000256" key="10">
    <source>
        <dbReference type="ARBA" id="ARBA00022989"/>
    </source>
</evidence>
<dbReference type="AlphaFoldDB" id="A0A848KBX2"/>
<keyword evidence="12 13" id="KW-0472">Membrane</keyword>
<keyword evidence="4 13" id="KW-0812">Transmembrane</keyword>
<evidence type="ECO:0000256" key="12">
    <source>
        <dbReference type="ARBA" id="ARBA00023136"/>
    </source>
</evidence>
<dbReference type="PRINTS" id="PR00943">
    <property type="entry name" value="CUATPASE"/>
</dbReference>
<comment type="subcellular location">
    <subcellularLocation>
        <location evidence="1">Cell membrane</location>
        <topology evidence="1">Multi-pass membrane protein</topology>
    </subcellularLocation>
</comment>
<dbReference type="SFLD" id="SFLDG00002">
    <property type="entry name" value="C1.7:_P-type_atpase_like"/>
    <property type="match status" value="1"/>
</dbReference>
<keyword evidence="7" id="KW-0813">Transport</keyword>
<dbReference type="SUPFAM" id="SSF81665">
    <property type="entry name" value="Calcium ATPase, transmembrane domain M"/>
    <property type="match status" value="1"/>
</dbReference>
<dbReference type="GO" id="GO:0005524">
    <property type="term" value="F:ATP binding"/>
    <property type="evidence" value="ECO:0007669"/>
    <property type="project" value="UniProtKB-UniRule"/>
</dbReference>
<keyword evidence="10 13" id="KW-1133">Transmembrane helix</keyword>
<evidence type="ECO:0000313" key="16">
    <source>
        <dbReference type="Proteomes" id="UP000535543"/>
    </source>
</evidence>